<evidence type="ECO:0000313" key="1">
    <source>
        <dbReference type="EMBL" id="KAH9414554.1"/>
    </source>
</evidence>
<proteinExistence type="predicted"/>
<comment type="caution">
    <text evidence="1">The sequence shown here is derived from an EMBL/GenBank/DDBJ whole genome shotgun (WGS) entry which is preliminary data.</text>
</comment>
<name>A0ABQ8IW67_DERPT</name>
<organism evidence="1 2">
    <name type="scientific">Dermatophagoides pteronyssinus</name>
    <name type="common">European house dust mite</name>
    <dbReference type="NCBI Taxonomy" id="6956"/>
    <lineage>
        <taxon>Eukaryota</taxon>
        <taxon>Metazoa</taxon>
        <taxon>Ecdysozoa</taxon>
        <taxon>Arthropoda</taxon>
        <taxon>Chelicerata</taxon>
        <taxon>Arachnida</taxon>
        <taxon>Acari</taxon>
        <taxon>Acariformes</taxon>
        <taxon>Sarcoptiformes</taxon>
        <taxon>Astigmata</taxon>
        <taxon>Psoroptidia</taxon>
        <taxon>Analgoidea</taxon>
        <taxon>Pyroglyphidae</taxon>
        <taxon>Dermatophagoidinae</taxon>
        <taxon>Dermatophagoides</taxon>
    </lineage>
</organism>
<protein>
    <submittedName>
        <fullName evidence="1">Uncharacterized protein</fullName>
    </submittedName>
</protein>
<dbReference type="Proteomes" id="UP000887458">
    <property type="component" value="Unassembled WGS sequence"/>
</dbReference>
<reference evidence="1 2" key="1">
    <citation type="journal article" date="2018" name="J. Allergy Clin. Immunol.">
        <title>High-quality assembly of Dermatophagoides pteronyssinus genome and transcriptome reveals a wide range of novel allergens.</title>
        <authorList>
            <person name="Liu X.Y."/>
            <person name="Yang K.Y."/>
            <person name="Wang M.Q."/>
            <person name="Kwok J.S."/>
            <person name="Zeng X."/>
            <person name="Yang Z."/>
            <person name="Xiao X.J."/>
            <person name="Lau C.P."/>
            <person name="Li Y."/>
            <person name="Huang Z.M."/>
            <person name="Ba J.G."/>
            <person name="Yim A.K."/>
            <person name="Ouyang C.Y."/>
            <person name="Ngai S.M."/>
            <person name="Chan T.F."/>
            <person name="Leung E.L."/>
            <person name="Liu L."/>
            <person name="Liu Z.G."/>
            <person name="Tsui S.K."/>
        </authorList>
    </citation>
    <scope>NUCLEOTIDE SEQUENCE [LARGE SCALE GENOMIC DNA]</scope>
    <source>
        <strain evidence="1">Derp</strain>
    </source>
</reference>
<evidence type="ECO:0000313" key="2">
    <source>
        <dbReference type="Proteomes" id="UP000887458"/>
    </source>
</evidence>
<dbReference type="EMBL" id="NJHN03000107">
    <property type="protein sequence ID" value="KAH9414554.1"/>
    <property type="molecule type" value="Genomic_DNA"/>
</dbReference>
<gene>
    <name evidence="1" type="ORF">DERP_008750</name>
</gene>
<keyword evidence="2" id="KW-1185">Reference proteome</keyword>
<accession>A0ABQ8IW67</accession>
<sequence length="177" mass="19423">MILQGKNALLLYDTYINPILFKNDDDDDDESVRKKMALDGCDFCKLNGRILSLNKLFLPGGVGASPRVRAINGVLDECKRNNGALGGTSANVCTETISERGPVPRVACISIGGVSGALCSVRKRNHFVKSLCPKRFTAAKRILYNEFDRKLLIIVCRIGDDDDTFELIIFSIGILIV</sequence>
<reference evidence="1 2" key="2">
    <citation type="journal article" date="2022" name="Mol. Biol. Evol.">
        <title>Comparative Genomics Reveals Insights into the Divergent Evolution of Astigmatic Mites and Household Pest Adaptations.</title>
        <authorList>
            <person name="Xiong Q."/>
            <person name="Wan A.T."/>
            <person name="Liu X."/>
            <person name="Fung C.S."/>
            <person name="Xiao X."/>
            <person name="Malainual N."/>
            <person name="Hou J."/>
            <person name="Wang L."/>
            <person name="Wang M."/>
            <person name="Yang K.Y."/>
            <person name="Cui Y."/>
            <person name="Leung E.L."/>
            <person name="Nong W."/>
            <person name="Shin S.K."/>
            <person name="Au S.W."/>
            <person name="Jeong K.Y."/>
            <person name="Chew F.T."/>
            <person name="Hui J.H."/>
            <person name="Leung T.F."/>
            <person name="Tungtrongchitr A."/>
            <person name="Zhong N."/>
            <person name="Liu Z."/>
            <person name="Tsui S.K."/>
        </authorList>
    </citation>
    <scope>NUCLEOTIDE SEQUENCE [LARGE SCALE GENOMIC DNA]</scope>
    <source>
        <strain evidence="1">Derp</strain>
    </source>
</reference>